<feature type="region of interest" description="Disordered" evidence="3">
    <location>
        <begin position="287"/>
        <end position="332"/>
    </location>
</feature>
<comment type="caution">
    <text evidence="5">The sequence shown here is derived from an EMBL/GenBank/DDBJ whole genome shotgun (WGS) entry which is preliminary data.</text>
</comment>
<dbReference type="PANTHER" id="PTHR14430">
    <property type="entry name" value="RABIN3-RELATED"/>
    <property type="match status" value="1"/>
</dbReference>
<feature type="compositionally biased region" description="Basic and acidic residues" evidence="3">
    <location>
        <begin position="661"/>
        <end position="675"/>
    </location>
</feature>
<dbReference type="InterPro" id="IPR040351">
    <property type="entry name" value="RAB3IL/RAB3IP/Sec2"/>
</dbReference>
<feature type="compositionally biased region" description="Low complexity" evidence="3">
    <location>
        <begin position="409"/>
        <end position="431"/>
    </location>
</feature>
<organism evidence="5 6">
    <name type="scientific">Tolypocladium capitatum</name>
    <dbReference type="NCBI Taxonomy" id="45235"/>
    <lineage>
        <taxon>Eukaryota</taxon>
        <taxon>Fungi</taxon>
        <taxon>Dikarya</taxon>
        <taxon>Ascomycota</taxon>
        <taxon>Pezizomycotina</taxon>
        <taxon>Sordariomycetes</taxon>
        <taxon>Hypocreomycetidae</taxon>
        <taxon>Hypocreales</taxon>
        <taxon>Ophiocordycipitaceae</taxon>
        <taxon>Tolypocladium</taxon>
    </lineage>
</organism>
<sequence length="694" mass="75139">MAVANLFSSIIHVAGWSQHHQPSRPPSGRSFGHFRSLSSVAAATSASSPSSPSPQKARLPPKSPSTSQLPTVSFTSSHSAPVFSSDDMSTLPDPRSRALSPASENGSSSLSHHPDLDDEVAKLSTKLINAINHQTFLDDTLSATRHDLQSARDRIRELERQNQTQRAMMAGDVWVRRSTLDAEKKAMQADKKIIQAKLAEETTMRLDTEKEKRKIEQELENLTTALFEEANKMVIAAKEEAQAQHEALHRKNDQLKAQLADSESLLKSQQEQLSELKNVMECMASEHGDQTHGTAPSSPQVARFESANEDHPPPEGLNGALPTSESLPPCSPTSLQHLIQPVLRTDLASYEDFVTLAHVSNQRRGSRVSSGSIGGLTALSLGLGGSTSSAHTNNASTAYFSAPGPTTNSAPQSPNTPASTTSASSTTVAGAPLPNLKDTKFYKRVVAEDIEPTLRLDTAPGLSWLARRSVLTSMAEGSLVVEPVPQSTSYMSVARSQYYPCSLCGEARKSTEHLRNHRFRTSEADSAQRYPLCSYCLARVRSTCDFLGFLRMVKDGHWRADDEDQEKAAWEESVKLREQMFWTRIGGGVVPAPQVGAPAPAGTDEDSRSSQDNGTTAHAEKHTLEKNDGTKPADGADCDGSVPQQAHPAAVKEPQTPPEQTEGRTSHRNSTELHDTPSPSDLEDAKRQTTTAAE</sequence>
<feature type="compositionally biased region" description="Low complexity" evidence="3">
    <location>
        <begin position="41"/>
        <end position="54"/>
    </location>
</feature>
<proteinExistence type="predicted"/>
<feature type="compositionally biased region" description="Polar residues" evidence="3">
    <location>
        <begin position="291"/>
        <end position="300"/>
    </location>
</feature>
<reference evidence="5 6" key="1">
    <citation type="submission" date="2017-08" db="EMBL/GenBank/DDBJ databases">
        <title>Harnessing the power of phylogenomics to disentangle the directionality and signatures of interkingdom host jumping in the parasitic fungal genus Tolypocladium.</title>
        <authorList>
            <person name="Quandt C.A."/>
            <person name="Patterson W."/>
            <person name="Spatafora J.W."/>
        </authorList>
    </citation>
    <scope>NUCLEOTIDE SEQUENCE [LARGE SCALE GENOMIC DNA]</scope>
    <source>
        <strain evidence="5 6">CBS 113982</strain>
    </source>
</reference>
<dbReference type="GO" id="GO:0005085">
    <property type="term" value="F:guanyl-nucleotide exchange factor activity"/>
    <property type="evidence" value="ECO:0007669"/>
    <property type="project" value="InterPro"/>
</dbReference>
<evidence type="ECO:0000313" key="6">
    <source>
        <dbReference type="Proteomes" id="UP000236621"/>
    </source>
</evidence>
<feature type="compositionally biased region" description="Basic and acidic residues" evidence="3">
    <location>
        <begin position="618"/>
        <end position="631"/>
    </location>
</feature>
<dbReference type="Proteomes" id="UP000236621">
    <property type="component" value="Unassembled WGS sequence"/>
</dbReference>
<keyword evidence="6" id="KW-1185">Reference proteome</keyword>
<feature type="compositionally biased region" description="Polar residues" evidence="3">
    <location>
        <begin position="64"/>
        <end position="79"/>
    </location>
</feature>
<gene>
    <name evidence="5" type="ORF">TCAP_00854</name>
</gene>
<dbReference type="Pfam" id="PF25555">
    <property type="entry name" value="RAB3A-like_C"/>
    <property type="match status" value="1"/>
</dbReference>
<dbReference type="PANTHER" id="PTHR14430:SF0">
    <property type="entry name" value="SEC2P DOMAIN-CONTAINING PROTEIN"/>
    <property type="match status" value="1"/>
</dbReference>
<feature type="region of interest" description="Disordered" evidence="3">
    <location>
        <begin position="588"/>
        <end position="694"/>
    </location>
</feature>
<dbReference type="OrthoDB" id="1748564at2759"/>
<dbReference type="CDD" id="cd21044">
    <property type="entry name" value="Rab11BD_RAB3IP_like"/>
    <property type="match status" value="1"/>
</dbReference>
<feature type="region of interest" description="Disordered" evidence="3">
    <location>
        <begin position="396"/>
        <end position="431"/>
    </location>
</feature>
<dbReference type="SUPFAM" id="SSF144284">
    <property type="entry name" value="Sec2 N-terminal region"/>
    <property type="match status" value="1"/>
</dbReference>
<feature type="domain" description="GDP/GTP exchange factor Sec2 N-terminal" evidence="4">
    <location>
        <begin position="134"/>
        <end position="283"/>
    </location>
</feature>
<accession>A0A2K3QNX3</accession>
<dbReference type="EMBL" id="NRSZ01000138">
    <property type="protein sequence ID" value="PNY29234.1"/>
    <property type="molecule type" value="Genomic_DNA"/>
</dbReference>
<feature type="coiled-coil region" evidence="2">
    <location>
        <begin position="198"/>
        <end position="286"/>
    </location>
</feature>
<dbReference type="AlphaFoldDB" id="A0A2K3QNX3"/>
<keyword evidence="1 2" id="KW-0175">Coiled coil</keyword>
<dbReference type="Pfam" id="PF06428">
    <property type="entry name" value="Sec2p"/>
    <property type="match status" value="1"/>
</dbReference>
<dbReference type="InterPro" id="IPR009449">
    <property type="entry name" value="Sec2_N"/>
</dbReference>
<dbReference type="GO" id="GO:0006887">
    <property type="term" value="P:exocytosis"/>
    <property type="evidence" value="ECO:0007669"/>
    <property type="project" value="TreeGrafter"/>
</dbReference>
<evidence type="ECO:0000259" key="4">
    <source>
        <dbReference type="Pfam" id="PF06428"/>
    </source>
</evidence>
<evidence type="ECO:0000256" key="3">
    <source>
        <dbReference type="SAM" id="MobiDB-lite"/>
    </source>
</evidence>
<feature type="coiled-coil region" evidence="2">
    <location>
        <begin position="141"/>
        <end position="168"/>
    </location>
</feature>
<protein>
    <submittedName>
        <fullName evidence="5">Rab guanine nucleotide exchange factor sec2</fullName>
    </submittedName>
</protein>
<dbReference type="Gene3D" id="6.10.140.910">
    <property type="match status" value="1"/>
</dbReference>
<evidence type="ECO:0000256" key="1">
    <source>
        <dbReference type="ARBA" id="ARBA00023054"/>
    </source>
</evidence>
<feature type="compositionally biased region" description="Low complexity" evidence="3">
    <location>
        <begin position="590"/>
        <end position="602"/>
    </location>
</feature>
<name>A0A2K3QNX3_9HYPO</name>
<evidence type="ECO:0000313" key="5">
    <source>
        <dbReference type="EMBL" id="PNY29234.1"/>
    </source>
</evidence>
<feature type="compositionally biased region" description="Polar residues" evidence="3">
    <location>
        <begin position="321"/>
        <end position="332"/>
    </location>
</feature>
<evidence type="ECO:0000256" key="2">
    <source>
        <dbReference type="SAM" id="Coils"/>
    </source>
</evidence>
<feature type="region of interest" description="Disordered" evidence="3">
    <location>
        <begin position="41"/>
        <end position="115"/>
    </location>
</feature>
<dbReference type="GO" id="GO:0070319">
    <property type="term" value="C:Golgi to plasma membrane transport vesicle"/>
    <property type="evidence" value="ECO:0007669"/>
    <property type="project" value="TreeGrafter"/>
</dbReference>
<dbReference type="GO" id="GO:0051286">
    <property type="term" value="C:cell tip"/>
    <property type="evidence" value="ECO:0007669"/>
    <property type="project" value="TreeGrafter"/>
</dbReference>
<dbReference type="STRING" id="45235.A0A2K3QNX3"/>